<name>A0A1V0SFB5_9VIRU</name>
<protein>
    <recommendedName>
        <fullName evidence="1">peptidyl-tRNA hydrolase</fullName>
        <ecNumber evidence="1">3.1.1.29</ecNumber>
    </recommendedName>
</protein>
<organism evidence="5">
    <name type="scientific">Hokovirus HKV1</name>
    <dbReference type="NCBI Taxonomy" id="1977638"/>
    <lineage>
        <taxon>Viruses</taxon>
        <taxon>Varidnaviria</taxon>
        <taxon>Bamfordvirae</taxon>
        <taxon>Nucleocytoviricota</taxon>
        <taxon>Megaviricetes</taxon>
        <taxon>Imitervirales</taxon>
        <taxon>Mimiviridae</taxon>
        <taxon>Klosneuvirinae</taxon>
        <taxon>Hokovirus</taxon>
    </lineage>
</organism>
<evidence type="ECO:0000256" key="1">
    <source>
        <dbReference type="ARBA" id="ARBA00013260"/>
    </source>
</evidence>
<dbReference type="EC" id="3.1.1.29" evidence="1"/>
<dbReference type="PANTHER" id="PTHR12649:SF11">
    <property type="entry name" value="PEPTIDYL-TRNA HYDROLASE 2, MITOCHONDRIAL"/>
    <property type="match status" value="1"/>
</dbReference>
<keyword evidence="2 5" id="KW-0378">Hydrolase</keyword>
<evidence type="ECO:0000256" key="2">
    <source>
        <dbReference type="ARBA" id="ARBA00022801"/>
    </source>
</evidence>
<dbReference type="Gene3D" id="3.40.1490.10">
    <property type="entry name" value="Bit1"/>
    <property type="match status" value="1"/>
</dbReference>
<proteinExistence type="inferred from homology"/>
<dbReference type="FunFam" id="3.40.1490.10:FF:000002">
    <property type="entry name" value="Peptidyl-tRNA hydrolase 2, mitochondrial"/>
    <property type="match status" value="1"/>
</dbReference>
<dbReference type="PANTHER" id="PTHR12649">
    <property type="entry name" value="PEPTIDYL-TRNA HYDROLASE 2"/>
    <property type="match status" value="1"/>
</dbReference>
<reference evidence="5" key="1">
    <citation type="journal article" date="2017" name="Science">
        <title>Giant viruses with an expanded complement of translation system components.</title>
        <authorList>
            <person name="Schulz F."/>
            <person name="Yutin N."/>
            <person name="Ivanova N.N."/>
            <person name="Ortega D.R."/>
            <person name="Lee T.K."/>
            <person name="Vierheilig J."/>
            <person name="Daims H."/>
            <person name="Horn M."/>
            <person name="Wagner M."/>
            <person name="Jensen G.J."/>
            <person name="Kyrpides N.C."/>
            <person name="Koonin E.V."/>
            <person name="Woyke T."/>
        </authorList>
    </citation>
    <scope>NUCLEOTIDE SEQUENCE</scope>
    <source>
        <strain evidence="5">HKV1</strain>
    </source>
</reference>
<dbReference type="SUPFAM" id="SSF102462">
    <property type="entry name" value="Peptidyl-tRNA hydrolase II"/>
    <property type="match status" value="1"/>
</dbReference>
<sequence length="120" mass="13313">MDNAMYLIVNNDLQMGKGKIAGQVGHASCAITRLLHGKNDSNYNKWLREGEAKIVLKATSSEILELLDKYNYENTKETNKCLAVHDAGHTQIPANSLTVIGFFPVLKSKAPVEIKKMKLL</sequence>
<dbReference type="Pfam" id="PF01981">
    <property type="entry name" value="PTH2"/>
    <property type="match status" value="1"/>
</dbReference>
<dbReference type="GO" id="GO:0004045">
    <property type="term" value="F:peptidyl-tRNA hydrolase activity"/>
    <property type="evidence" value="ECO:0007669"/>
    <property type="project" value="UniProtKB-EC"/>
</dbReference>
<dbReference type="InterPro" id="IPR023476">
    <property type="entry name" value="Pep_tRNA_hydro_II_dom_sf"/>
</dbReference>
<comment type="catalytic activity">
    <reaction evidence="4">
        <text>an N-acyl-L-alpha-aminoacyl-tRNA + H2O = an N-acyl-L-amino acid + a tRNA + H(+)</text>
        <dbReference type="Rhea" id="RHEA:54448"/>
        <dbReference type="Rhea" id="RHEA-COMP:10123"/>
        <dbReference type="Rhea" id="RHEA-COMP:13883"/>
        <dbReference type="ChEBI" id="CHEBI:15377"/>
        <dbReference type="ChEBI" id="CHEBI:15378"/>
        <dbReference type="ChEBI" id="CHEBI:59874"/>
        <dbReference type="ChEBI" id="CHEBI:78442"/>
        <dbReference type="ChEBI" id="CHEBI:138191"/>
        <dbReference type="EC" id="3.1.1.29"/>
    </reaction>
</comment>
<evidence type="ECO:0000256" key="3">
    <source>
        <dbReference type="ARBA" id="ARBA00038050"/>
    </source>
</evidence>
<evidence type="ECO:0000313" key="5">
    <source>
        <dbReference type="EMBL" id="ARF10334.1"/>
    </source>
</evidence>
<comment type="similarity">
    <text evidence="3">Belongs to the PTH2 family.</text>
</comment>
<dbReference type="CDD" id="cd02407">
    <property type="entry name" value="PTH2_family"/>
    <property type="match status" value="1"/>
</dbReference>
<dbReference type="EMBL" id="KY684103">
    <property type="protein sequence ID" value="ARF10334.1"/>
    <property type="molecule type" value="Genomic_DNA"/>
</dbReference>
<dbReference type="InterPro" id="IPR002833">
    <property type="entry name" value="PTH2"/>
</dbReference>
<accession>A0A1V0SFB5</accession>
<gene>
    <name evidence="5" type="ORF">Hokovirus_1_213</name>
</gene>
<evidence type="ECO:0000256" key="4">
    <source>
        <dbReference type="ARBA" id="ARBA00048707"/>
    </source>
</evidence>